<dbReference type="Proteomes" id="UP000236569">
    <property type="component" value="Unassembled WGS sequence"/>
</dbReference>
<dbReference type="AlphaFoldDB" id="A0A2I9CRW0"/>
<sequence>MKVVLGALWTLLVQLFLGLIGQPVPGQTAEDQVRNLRQGERIRAGTERAGALATLRTVTREVFLALIAQPLPRSASSKRRPRS</sequence>
<evidence type="ECO:0000313" key="2">
    <source>
        <dbReference type="Proteomes" id="UP000236569"/>
    </source>
</evidence>
<protein>
    <submittedName>
        <fullName evidence="1">Uncharacterized protein</fullName>
    </submittedName>
</protein>
<evidence type="ECO:0000313" key="1">
    <source>
        <dbReference type="EMBL" id="GBF04284.1"/>
    </source>
</evidence>
<dbReference type="EMBL" id="BFAG01000001">
    <property type="protein sequence ID" value="GBF04284.1"/>
    <property type="molecule type" value="Genomic_DNA"/>
</dbReference>
<proteinExistence type="predicted"/>
<reference evidence="2" key="1">
    <citation type="submission" date="2018-01" db="EMBL/GenBank/DDBJ databases">
        <title>Draft Genome Sequence of the Radioresistant Bacterium Deinococcus aerius TR0125, Isolated from the Higher Atmosphere above Japan.</title>
        <authorList>
            <person name="Satoh K."/>
            <person name="Arai H."/>
            <person name="Sanzen T."/>
            <person name="Kawaguchi Y."/>
            <person name="Hayashi H."/>
            <person name="Yokobori S."/>
            <person name="Yamagishi A."/>
            <person name="Oono Y."/>
            <person name="Narumi I."/>
        </authorList>
    </citation>
    <scope>NUCLEOTIDE SEQUENCE [LARGE SCALE GENOMIC DNA]</scope>
    <source>
        <strain evidence="2">TR0125</strain>
    </source>
</reference>
<name>A0A2I9CRW0_9DEIO</name>
<gene>
    <name evidence="1" type="ORF">DAERI_010456</name>
</gene>
<accession>A0A2I9CRW0</accession>
<organism evidence="1 2">
    <name type="scientific">Deinococcus aerius</name>
    <dbReference type="NCBI Taxonomy" id="200253"/>
    <lineage>
        <taxon>Bacteria</taxon>
        <taxon>Thermotogati</taxon>
        <taxon>Deinococcota</taxon>
        <taxon>Deinococci</taxon>
        <taxon>Deinococcales</taxon>
        <taxon>Deinococcaceae</taxon>
        <taxon>Deinococcus</taxon>
    </lineage>
</organism>
<keyword evidence="2" id="KW-1185">Reference proteome</keyword>
<dbReference type="RefSeq" id="WP_133161944.1">
    <property type="nucleotide sequence ID" value="NZ_BFAG01000001.1"/>
</dbReference>
<comment type="caution">
    <text evidence="1">The sequence shown here is derived from an EMBL/GenBank/DDBJ whole genome shotgun (WGS) entry which is preliminary data.</text>
</comment>